<dbReference type="RefSeq" id="WP_012695120.1">
    <property type="nucleotide sequence ID" value="NC_012528.1"/>
</dbReference>
<accession>C1D419</accession>
<keyword evidence="1" id="KW-0472">Membrane</keyword>
<evidence type="ECO:0000256" key="1">
    <source>
        <dbReference type="SAM" id="Phobius"/>
    </source>
</evidence>
<protein>
    <submittedName>
        <fullName evidence="2">Uncharacterized protein</fullName>
    </submittedName>
</protein>
<dbReference type="AlphaFoldDB" id="C1D419"/>
<keyword evidence="1" id="KW-1133">Transmembrane helix</keyword>
<gene>
    <name evidence="2" type="ordered locus">Deide_3p02790</name>
</gene>
<evidence type="ECO:0000313" key="2">
    <source>
        <dbReference type="EMBL" id="ACO48248.1"/>
    </source>
</evidence>
<evidence type="ECO:0000313" key="3">
    <source>
        <dbReference type="Proteomes" id="UP000002208"/>
    </source>
</evidence>
<keyword evidence="3" id="KW-1185">Reference proteome</keyword>
<feature type="transmembrane region" description="Helical" evidence="1">
    <location>
        <begin position="59"/>
        <end position="82"/>
    </location>
</feature>
<keyword evidence="1" id="KW-0812">Transmembrane</keyword>
<dbReference type="Proteomes" id="UP000002208">
    <property type="component" value="Plasmid 3"/>
</dbReference>
<sequence>MPIRRSLKIAWGIALTFACALMFLEPDAMHVAQALLTLVILSALCVLILHCWRTGAYPLAIAMTICGLGVLAGVLMLLVISFTA</sequence>
<dbReference type="HOGENOM" id="CLU_2522034_0_0_0"/>
<dbReference type="KEGG" id="ddr:Deide_3p02790"/>
<reference evidence="2 3" key="1">
    <citation type="journal article" date="2009" name="PLoS Genet.">
        <title>Alliance of proteomics and genomics to unravel the specificities of Sahara bacterium Deinococcus deserti.</title>
        <authorList>
            <person name="de Groot A."/>
            <person name="Dulermo R."/>
            <person name="Ortet P."/>
            <person name="Blanchard L."/>
            <person name="Guerin P."/>
            <person name="Fernandez B."/>
            <person name="Vacherie B."/>
            <person name="Dossat C."/>
            <person name="Jolivet E."/>
            <person name="Siguier P."/>
            <person name="Chandler M."/>
            <person name="Barakat M."/>
            <person name="Dedieu A."/>
            <person name="Barbe V."/>
            <person name="Heulin T."/>
            <person name="Sommer S."/>
            <person name="Achouak W."/>
            <person name="Armengaud J."/>
        </authorList>
    </citation>
    <scope>NUCLEOTIDE SEQUENCE [LARGE SCALE GENOMIC DNA]</scope>
    <source>
        <strain evidence="3">DSM 17065 / CIP 109153 / LMG 22923 / VCD115</strain>
        <plasmid evidence="3">pDeide3</plasmid>
    </source>
</reference>
<geneLocation type="plasmid" evidence="3">
    <name>pDeide3</name>
</geneLocation>
<feature type="transmembrane region" description="Helical" evidence="1">
    <location>
        <begin position="7"/>
        <end position="24"/>
    </location>
</feature>
<organism evidence="2 3">
    <name type="scientific">Deinococcus deserti (strain DSM 17065 / CIP 109153 / LMG 22923 / VCD115)</name>
    <dbReference type="NCBI Taxonomy" id="546414"/>
    <lineage>
        <taxon>Bacteria</taxon>
        <taxon>Thermotogati</taxon>
        <taxon>Deinococcota</taxon>
        <taxon>Deinococci</taxon>
        <taxon>Deinococcales</taxon>
        <taxon>Deinococcaceae</taxon>
        <taxon>Deinococcus</taxon>
    </lineage>
</organism>
<proteinExistence type="predicted"/>
<keyword evidence="2" id="KW-0614">Plasmid</keyword>
<dbReference type="EMBL" id="CP001117">
    <property type="protein sequence ID" value="ACO48248.1"/>
    <property type="molecule type" value="Genomic_DNA"/>
</dbReference>
<feature type="transmembrane region" description="Helical" evidence="1">
    <location>
        <begin position="30"/>
        <end position="52"/>
    </location>
</feature>
<name>C1D419_DEIDV</name>
<dbReference type="PROSITE" id="PS51257">
    <property type="entry name" value="PROKAR_LIPOPROTEIN"/>
    <property type="match status" value="1"/>
</dbReference>